<dbReference type="RefSeq" id="WP_177241430.1">
    <property type="nucleotide sequence ID" value="NZ_FOAP01000010.1"/>
</dbReference>
<gene>
    <name evidence="4" type="ORF">SAMN05444354_110116</name>
</gene>
<evidence type="ECO:0000256" key="3">
    <source>
        <dbReference type="SAM" id="SignalP"/>
    </source>
</evidence>
<dbReference type="Gene3D" id="2.120.10.30">
    <property type="entry name" value="TolB, C-terminal domain"/>
    <property type="match status" value="1"/>
</dbReference>
<feature type="chain" id="PRO_5010187343" evidence="3">
    <location>
        <begin position="20"/>
        <end position="354"/>
    </location>
</feature>
<comment type="subcellular location">
    <subcellularLocation>
        <location evidence="1">Secreted</location>
    </subcellularLocation>
</comment>
<evidence type="ECO:0000256" key="2">
    <source>
        <dbReference type="ARBA" id="ARBA00022525"/>
    </source>
</evidence>
<evidence type="ECO:0000256" key="1">
    <source>
        <dbReference type="ARBA" id="ARBA00004613"/>
    </source>
</evidence>
<accession>A0A1H7UN61</accession>
<dbReference type="Proteomes" id="UP000182719">
    <property type="component" value="Unassembled WGS sequence"/>
</dbReference>
<evidence type="ECO:0000313" key="4">
    <source>
        <dbReference type="EMBL" id="SEL98229.1"/>
    </source>
</evidence>
<sequence length="354" mass="38724">MRLALLPVAALLAAGCARTSTRPDAAAGSPEAREPELELVARSPRQWTGIAVSNEGRIFVNFPRWSEDVPTSVAEVKDGAIVPWPDAAWNSWTPGGSAEGRFVAVQSVVVDRRNRLWVLDTGNPGFKGVIAPPRLHRFELSGGPPARTYAFPPEVSSGDSYLNDVSVDIEREIAYLTDSQAGGLVVLDLNTGSARKVLAQHPSTHAEFSHLTVMGRPMKKAVQSDGIAVSRDGQTLYWSALTGHSLWRIPTEALRDASLTDEALAGRLERVHTIVAPDGIFFDRKGVLWLGGLENSSVNRYVPGGRYEQVIQDDRLRWPDSLTEGPEGKIYVTTSQIHLPPAERGPYEIYRFQP</sequence>
<proteinExistence type="predicted"/>
<dbReference type="GO" id="GO:0005576">
    <property type="term" value="C:extracellular region"/>
    <property type="evidence" value="ECO:0007669"/>
    <property type="project" value="UniProtKB-SubCell"/>
</dbReference>
<dbReference type="PANTHER" id="PTHR10009:SF18">
    <property type="entry name" value="PROTEIN YELLOW-LIKE PROTEIN"/>
    <property type="match status" value="1"/>
</dbReference>
<protein>
    <submittedName>
        <fullName evidence="4">Sugar lactone lactonase YvrE</fullName>
    </submittedName>
</protein>
<dbReference type="AlphaFoldDB" id="A0A1H7UN61"/>
<reference evidence="5" key="1">
    <citation type="submission" date="2016-10" db="EMBL/GenBank/DDBJ databases">
        <authorList>
            <person name="Varghese N."/>
            <person name="Submissions S."/>
        </authorList>
    </citation>
    <scope>NUCLEOTIDE SEQUENCE [LARGE SCALE GENOMIC DNA]</scope>
    <source>
        <strain evidence="5">DSM 17044</strain>
    </source>
</reference>
<feature type="signal peptide" evidence="3">
    <location>
        <begin position="1"/>
        <end position="19"/>
    </location>
</feature>
<dbReference type="PANTHER" id="PTHR10009">
    <property type="entry name" value="PROTEIN YELLOW-RELATED"/>
    <property type="match status" value="1"/>
</dbReference>
<dbReference type="PROSITE" id="PS51257">
    <property type="entry name" value="PROKAR_LIPOPROTEIN"/>
    <property type="match status" value="1"/>
</dbReference>
<dbReference type="InterPro" id="IPR011042">
    <property type="entry name" value="6-blade_b-propeller_TolB-like"/>
</dbReference>
<name>A0A1H7UN61_STIAU</name>
<evidence type="ECO:0000313" key="5">
    <source>
        <dbReference type="Proteomes" id="UP000182719"/>
    </source>
</evidence>
<keyword evidence="2" id="KW-0964">Secreted</keyword>
<keyword evidence="3" id="KW-0732">Signal</keyword>
<dbReference type="EMBL" id="FOAP01000010">
    <property type="protein sequence ID" value="SEL98229.1"/>
    <property type="molecule type" value="Genomic_DNA"/>
</dbReference>
<dbReference type="InterPro" id="IPR017996">
    <property type="entry name" value="MRJP/yellow-related"/>
</dbReference>
<dbReference type="SUPFAM" id="SSF63829">
    <property type="entry name" value="Calcium-dependent phosphotriesterase"/>
    <property type="match status" value="1"/>
</dbReference>
<keyword evidence="5" id="KW-1185">Reference proteome</keyword>
<dbReference type="Pfam" id="PF03022">
    <property type="entry name" value="MRJP"/>
    <property type="match status" value="1"/>
</dbReference>
<organism evidence="4 5">
    <name type="scientific">Stigmatella aurantiaca</name>
    <dbReference type="NCBI Taxonomy" id="41"/>
    <lineage>
        <taxon>Bacteria</taxon>
        <taxon>Pseudomonadati</taxon>
        <taxon>Myxococcota</taxon>
        <taxon>Myxococcia</taxon>
        <taxon>Myxococcales</taxon>
        <taxon>Cystobacterineae</taxon>
        <taxon>Archangiaceae</taxon>
        <taxon>Stigmatella</taxon>
    </lineage>
</organism>